<comment type="function">
    <text evidence="2">Catalyzes the ATP-dependent phosphorylation of thiamine-monophosphate (TMP) to form thiamine-pyrophosphate (TPP), the active form of vitamin B1.</text>
</comment>
<feature type="binding site" evidence="2">
    <location>
        <position position="41"/>
    </location>
    <ligand>
        <name>Mg(2+)</name>
        <dbReference type="ChEBI" id="CHEBI:18420"/>
        <label>1</label>
    </ligand>
</feature>
<keyword evidence="2" id="KW-0460">Magnesium</keyword>
<feature type="binding site" evidence="2">
    <location>
        <position position="48"/>
    </location>
    <ligand>
        <name>substrate</name>
    </ligand>
</feature>
<dbReference type="HAMAP" id="MF_02128">
    <property type="entry name" value="TMP_kinase"/>
    <property type="match status" value="1"/>
</dbReference>
<dbReference type="Proteomes" id="UP000078263">
    <property type="component" value="Chromosome"/>
</dbReference>
<feature type="binding site" evidence="2">
    <location>
        <position position="69"/>
    </location>
    <ligand>
        <name>Mg(2+)</name>
        <dbReference type="ChEBI" id="CHEBI:18420"/>
        <label>3</label>
    </ligand>
</feature>
<dbReference type="GO" id="GO:0009030">
    <property type="term" value="F:thiamine-phosphate kinase activity"/>
    <property type="evidence" value="ECO:0007669"/>
    <property type="project" value="UniProtKB-UniRule"/>
</dbReference>
<dbReference type="InterPro" id="IPR006283">
    <property type="entry name" value="ThiL-like"/>
</dbReference>
<dbReference type="PANTHER" id="PTHR30270:SF3">
    <property type="entry name" value="THIAMINE-MONOPHOSPHATE KINASE"/>
    <property type="match status" value="1"/>
</dbReference>
<comment type="catalytic activity">
    <reaction evidence="2">
        <text>thiamine phosphate + ATP = thiamine diphosphate + ADP</text>
        <dbReference type="Rhea" id="RHEA:15913"/>
        <dbReference type="ChEBI" id="CHEBI:30616"/>
        <dbReference type="ChEBI" id="CHEBI:37575"/>
        <dbReference type="ChEBI" id="CHEBI:58937"/>
        <dbReference type="ChEBI" id="CHEBI:456216"/>
        <dbReference type="EC" id="2.7.4.16"/>
    </reaction>
</comment>
<dbReference type="GO" id="GO:0009229">
    <property type="term" value="P:thiamine diphosphate biosynthetic process"/>
    <property type="evidence" value="ECO:0007669"/>
    <property type="project" value="UniProtKB-UniRule"/>
</dbReference>
<accession>A0A192D5W5</accession>
<feature type="binding site" evidence="2">
    <location>
        <position position="192"/>
    </location>
    <ligand>
        <name>Mg(2+)</name>
        <dbReference type="ChEBI" id="CHEBI:18420"/>
        <label>3</label>
    </ligand>
</feature>
<feature type="binding site" evidence="2">
    <location>
        <position position="69"/>
    </location>
    <ligand>
        <name>Mg(2+)</name>
        <dbReference type="ChEBI" id="CHEBI:18420"/>
        <label>4</label>
    </ligand>
</feature>
<evidence type="ECO:0000256" key="1">
    <source>
        <dbReference type="ARBA" id="ARBA00022977"/>
    </source>
</evidence>
<proteinExistence type="inferred from homology"/>
<dbReference type="PANTHER" id="PTHR30270">
    <property type="entry name" value="THIAMINE-MONOPHOSPHATE KINASE"/>
    <property type="match status" value="1"/>
</dbReference>
<dbReference type="InterPro" id="IPR016188">
    <property type="entry name" value="PurM-like_N"/>
</dbReference>
<dbReference type="SUPFAM" id="SSF55326">
    <property type="entry name" value="PurM N-terminal domain-like"/>
    <property type="match status" value="1"/>
</dbReference>
<keyword evidence="2" id="KW-0479">Metal-binding</keyword>
<feature type="domain" description="PurM-like N-terminal" evidence="3">
    <location>
        <begin position="24"/>
        <end position="129"/>
    </location>
</feature>
<reference evidence="5 6" key="1">
    <citation type="submission" date="2016-05" db="EMBL/GenBank/DDBJ databases">
        <title>Compelete Genome Sequence of Bacteriochlorophyll-Synthesizing Bacterium Porphyrobacter neustonensis DSM 9434.</title>
        <authorList>
            <person name="Shi X.-L."/>
            <person name="Wu Y.-H."/>
            <person name="Cheng H."/>
            <person name="Xu L."/>
            <person name="Zhang X.-Q."/>
            <person name="Wang C.-S."/>
            <person name="Xu X.-W."/>
        </authorList>
    </citation>
    <scope>NUCLEOTIDE SEQUENCE [LARGE SCALE GENOMIC DNA]</scope>
    <source>
        <strain evidence="5 6">DSM 9434</strain>
    </source>
</reference>
<feature type="binding site" evidence="2">
    <location>
        <position position="282"/>
    </location>
    <ligand>
        <name>substrate</name>
    </ligand>
</feature>
<comment type="caution">
    <text evidence="2">Lacks conserved residue(s) required for the propagation of feature annotation.</text>
</comment>
<feature type="binding site" evidence="2">
    <location>
        <begin position="111"/>
        <end position="112"/>
    </location>
    <ligand>
        <name>ATP</name>
        <dbReference type="ChEBI" id="CHEBI:30616"/>
    </ligand>
</feature>
<gene>
    <name evidence="2" type="primary">thiL</name>
    <name evidence="5" type="ORF">A9D12_09650</name>
</gene>
<feature type="binding site" evidence="2">
    <location>
        <position position="112"/>
    </location>
    <ligand>
        <name>Mg(2+)</name>
        <dbReference type="ChEBI" id="CHEBI:18420"/>
        <label>1</label>
    </ligand>
</feature>
<comment type="similarity">
    <text evidence="2">Belongs to the thiamine-monophosphate kinase family.</text>
</comment>
<feature type="domain" description="PurM-like C-terminal" evidence="4">
    <location>
        <begin position="177"/>
        <end position="262"/>
    </location>
</feature>
<feature type="binding site" evidence="2">
    <location>
        <position position="194"/>
    </location>
    <ligand>
        <name>ATP</name>
        <dbReference type="ChEBI" id="CHEBI:30616"/>
    </ligand>
</feature>
<dbReference type="UniPathway" id="UPA00060">
    <property type="reaction ID" value="UER00142"/>
</dbReference>
<comment type="pathway">
    <text evidence="2">Cofactor biosynthesis; thiamine diphosphate biosynthesis; thiamine diphosphate from thiamine phosphate: step 1/1.</text>
</comment>
<dbReference type="EC" id="2.7.4.16" evidence="2"/>
<keyword evidence="2" id="KW-0067">ATP-binding</keyword>
<feature type="binding site" evidence="2">
    <location>
        <position position="69"/>
    </location>
    <ligand>
        <name>Mg(2+)</name>
        <dbReference type="ChEBI" id="CHEBI:18420"/>
        <label>2</label>
    </ligand>
</feature>
<evidence type="ECO:0000259" key="4">
    <source>
        <dbReference type="Pfam" id="PF02769"/>
    </source>
</evidence>
<dbReference type="PIRSF" id="PIRSF005303">
    <property type="entry name" value="Thiam_monoph_kin"/>
    <property type="match status" value="1"/>
</dbReference>
<dbReference type="InterPro" id="IPR036676">
    <property type="entry name" value="PurM-like_C_sf"/>
</dbReference>
<dbReference type="Gene3D" id="3.30.1330.10">
    <property type="entry name" value="PurM-like, N-terminal domain"/>
    <property type="match status" value="1"/>
</dbReference>
<evidence type="ECO:0000313" key="6">
    <source>
        <dbReference type="Proteomes" id="UP000078263"/>
    </source>
</evidence>
<dbReference type="STRING" id="1112.A9D12_09650"/>
<keyword evidence="6" id="KW-1185">Reference proteome</keyword>
<evidence type="ECO:0000259" key="3">
    <source>
        <dbReference type="Pfam" id="PF00586"/>
    </source>
</evidence>
<feature type="binding site" evidence="2">
    <location>
        <position position="41"/>
    </location>
    <ligand>
        <name>Mg(2+)</name>
        <dbReference type="ChEBI" id="CHEBI:18420"/>
        <label>2</label>
    </ligand>
</feature>
<feature type="binding site" evidence="2">
    <location>
        <position position="25"/>
    </location>
    <ligand>
        <name>Mg(2+)</name>
        <dbReference type="ChEBI" id="CHEBI:18420"/>
        <label>3</label>
    </ligand>
</feature>
<evidence type="ECO:0000256" key="2">
    <source>
        <dbReference type="HAMAP-Rule" id="MF_02128"/>
    </source>
</evidence>
<dbReference type="EMBL" id="CP016033">
    <property type="protein sequence ID" value="ANK13164.1"/>
    <property type="molecule type" value="Genomic_DNA"/>
</dbReference>
<dbReference type="Pfam" id="PF00586">
    <property type="entry name" value="AIRS"/>
    <property type="match status" value="1"/>
</dbReference>
<dbReference type="InterPro" id="IPR010918">
    <property type="entry name" value="PurM-like_C_dom"/>
</dbReference>
<dbReference type="OrthoDB" id="9802811at2"/>
<evidence type="ECO:0000313" key="5">
    <source>
        <dbReference type="EMBL" id="ANK13164.1"/>
    </source>
</evidence>
<keyword evidence="2" id="KW-0547">Nucleotide-binding</keyword>
<dbReference type="GO" id="GO:0000287">
    <property type="term" value="F:magnesium ion binding"/>
    <property type="evidence" value="ECO:0007669"/>
    <property type="project" value="UniProtKB-UniRule"/>
</dbReference>
<feature type="binding site" evidence="2">
    <location>
        <position position="235"/>
    </location>
    <ligand>
        <name>substrate</name>
    </ligand>
</feature>
<organism evidence="5 6">
    <name type="scientific">Erythrobacter neustonensis</name>
    <dbReference type="NCBI Taxonomy" id="1112"/>
    <lineage>
        <taxon>Bacteria</taxon>
        <taxon>Pseudomonadati</taxon>
        <taxon>Pseudomonadota</taxon>
        <taxon>Alphaproteobacteria</taxon>
        <taxon>Sphingomonadales</taxon>
        <taxon>Erythrobacteraceae</taxon>
        <taxon>Erythrobacter/Porphyrobacter group</taxon>
        <taxon>Erythrobacter</taxon>
    </lineage>
</organism>
<comment type="miscellaneous">
    <text evidence="2">Reaction mechanism of ThiL seems to utilize a direct, inline transfer of the gamma-phosphate of ATP to TMP rather than a phosphorylated enzyme intermediate.</text>
</comment>
<feature type="binding site" evidence="2">
    <location>
        <position position="138"/>
    </location>
    <ligand>
        <name>ATP</name>
        <dbReference type="ChEBI" id="CHEBI:30616"/>
    </ligand>
</feature>
<protein>
    <recommendedName>
        <fullName evidence="2">Thiamine-monophosphate kinase</fullName>
        <shortName evidence="2">TMP kinase</shortName>
        <shortName evidence="2">Thiamine-phosphate kinase</shortName>
        <ecNumber evidence="2">2.7.4.16</ecNumber>
    </recommendedName>
</protein>
<feature type="binding site" evidence="2">
    <location>
        <position position="39"/>
    </location>
    <ligand>
        <name>Mg(2+)</name>
        <dbReference type="ChEBI" id="CHEBI:18420"/>
        <label>4</label>
    </ligand>
</feature>
<keyword evidence="2 5" id="KW-0418">Kinase</keyword>
<dbReference type="GO" id="GO:0005524">
    <property type="term" value="F:ATP binding"/>
    <property type="evidence" value="ECO:0007669"/>
    <property type="project" value="UniProtKB-UniRule"/>
</dbReference>
<dbReference type="Gene3D" id="3.90.650.10">
    <property type="entry name" value="PurM-like C-terminal domain"/>
    <property type="match status" value="1"/>
</dbReference>
<dbReference type="SUPFAM" id="SSF56042">
    <property type="entry name" value="PurM C-terminal domain-like"/>
    <property type="match status" value="1"/>
</dbReference>
<dbReference type="InterPro" id="IPR036921">
    <property type="entry name" value="PurM-like_N_sf"/>
</dbReference>
<name>A0A192D5W5_9SPHN</name>
<sequence>MNEADFIAALRALPLHSAARGLADDCAVLMVGGETLVLTHDMMVEGTHFREGADMADVAWKLVTTNLSDLAAKGAEPVGVLLGHMLGSDDALFIKGLHEALRAFATPLLGGDTVAGKGLRCFGLTAIGRASHTQVPSRSGAAAGEGVWITGPVGRAMLGFEGASDHLAAFNRPVPRLAEGRALAPHVTAMMDISDGLLLDAWRMADASGVTFALDPVAIPVADPARADDCMRWGDDYELLFTAPADTALPVPAHRIGTVTARGEAPLQLGSTMLRASDRLGYRHG</sequence>
<feature type="binding site" evidence="2">
    <location>
        <position position="195"/>
    </location>
    <ligand>
        <name>Mg(2+)</name>
        <dbReference type="ChEBI" id="CHEBI:18420"/>
        <label>5</label>
    </ligand>
</feature>
<dbReference type="AlphaFoldDB" id="A0A192D5W5"/>
<dbReference type="GO" id="GO:0009228">
    <property type="term" value="P:thiamine biosynthetic process"/>
    <property type="evidence" value="ECO:0007669"/>
    <property type="project" value="UniProtKB-KW"/>
</dbReference>
<keyword evidence="1 2" id="KW-0784">Thiamine biosynthesis</keyword>
<dbReference type="NCBIfam" id="TIGR01379">
    <property type="entry name" value="thiL"/>
    <property type="match status" value="1"/>
</dbReference>
<dbReference type="RefSeq" id="WP_068351233.1">
    <property type="nucleotide sequence ID" value="NZ_CP016033.1"/>
</dbReference>
<dbReference type="Pfam" id="PF02769">
    <property type="entry name" value="AIRS_C"/>
    <property type="match status" value="1"/>
</dbReference>
<dbReference type="CDD" id="cd02194">
    <property type="entry name" value="ThiL"/>
    <property type="match status" value="1"/>
</dbReference>
<feature type="binding site" evidence="2">
    <location>
        <position position="25"/>
    </location>
    <ligand>
        <name>Mg(2+)</name>
        <dbReference type="ChEBI" id="CHEBI:18420"/>
        <label>4</label>
    </ligand>
</feature>
<keyword evidence="2" id="KW-0808">Transferase</keyword>
<dbReference type="KEGG" id="pns:A9D12_09650"/>